<dbReference type="Gene3D" id="1.20.1530.20">
    <property type="match status" value="1"/>
</dbReference>
<evidence type="ECO:0000259" key="8">
    <source>
        <dbReference type="Pfam" id="PF00999"/>
    </source>
</evidence>
<dbReference type="STRING" id="1993.SAMN04489713_11316"/>
<feature type="transmembrane region" description="Helical" evidence="7">
    <location>
        <begin position="118"/>
        <end position="137"/>
    </location>
</feature>
<evidence type="ECO:0000256" key="1">
    <source>
        <dbReference type="ARBA" id="ARBA00004141"/>
    </source>
</evidence>
<keyword evidence="10" id="KW-1185">Reference proteome</keyword>
<feature type="transmembrane region" description="Helical" evidence="7">
    <location>
        <begin position="211"/>
        <end position="231"/>
    </location>
</feature>
<sequence>MPVAVGPVAPISPHDLLLFLLQVGSLLALAVGLGRVAVRFGLPAIVGELCAGVLVGPSVLANLAPGFYDWFLPQDTAQFHLLDAVGQIGVLLLVGLTGAHMDLGLVRRRGTTAARVSAAGVAVPLGLGVVVGLVLPASLVPGTADRGTFALFLGVAMGVSAIPVIAKTLMEMRLLHRNVGQLTLCAVMIDDIVGWLLLSVVAAMATGGVQAGHVALSIGYVVLTIACAPAVRPLIRAVLRASDRHDRASGDGVTLALVSALVLLAAAGTQAMGLEAVLGAFVCGIVISSCGLDPARLAPLRGVVLSVLAPVFFATAGLRMDLTALARPGVLLAGLGVLLAAVLGKFAGAYLGARASRIGHWEALALGAGMNARGVIEVIIAMVGLRLGVLGPEAYTIIVLVAIVTSVMAPPVLRLTMARVEHTAEERLRERVDFRDESPSPEAQ</sequence>
<evidence type="ECO:0000256" key="3">
    <source>
        <dbReference type="ARBA" id="ARBA00022692"/>
    </source>
</evidence>
<keyword evidence="5" id="KW-0406">Ion transport</keyword>
<dbReference type="RefSeq" id="WP_075023191.1">
    <property type="nucleotide sequence ID" value="NZ_FOVH01000013.1"/>
</dbReference>
<feature type="domain" description="Cation/H+ exchanger transmembrane" evidence="8">
    <location>
        <begin position="27"/>
        <end position="416"/>
    </location>
</feature>
<feature type="transmembrane region" description="Helical" evidence="7">
    <location>
        <begin position="330"/>
        <end position="351"/>
    </location>
</feature>
<dbReference type="Pfam" id="PF00999">
    <property type="entry name" value="Na_H_Exchanger"/>
    <property type="match status" value="1"/>
</dbReference>
<evidence type="ECO:0000256" key="6">
    <source>
        <dbReference type="ARBA" id="ARBA00023136"/>
    </source>
</evidence>
<feature type="transmembrane region" description="Helical" evidence="7">
    <location>
        <begin position="84"/>
        <end position="106"/>
    </location>
</feature>
<dbReference type="GO" id="GO:0015297">
    <property type="term" value="F:antiporter activity"/>
    <property type="evidence" value="ECO:0007669"/>
    <property type="project" value="InterPro"/>
</dbReference>
<keyword evidence="2" id="KW-0813">Transport</keyword>
<keyword evidence="3 7" id="KW-0812">Transmembrane</keyword>
<evidence type="ECO:0000256" key="5">
    <source>
        <dbReference type="ARBA" id="ARBA00023065"/>
    </source>
</evidence>
<evidence type="ECO:0000256" key="7">
    <source>
        <dbReference type="SAM" id="Phobius"/>
    </source>
</evidence>
<feature type="transmembrane region" description="Helical" evidence="7">
    <location>
        <begin position="16"/>
        <end position="38"/>
    </location>
</feature>
<dbReference type="GO" id="GO:0016020">
    <property type="term" value="C:membrane"/>
    <property type="evidence" value="ECO:0007669"/>
    <property type="project" value="UniProtKB-SubCell"/>
</dbReference>
<accession>A0A1I5P683</accession>
<evidence type="ECO:0000313" key="9">
    <source>
        <dbReference type="EMBL" id="SFP29614.1"/>
    </source>
</evidence>
<protein>
    <submittedName>
        <fullName evidence="9">Kef-type K+ transport system, membrane component KefB</fullName>
    </submittedName>
</protein>
<feature type="transmembrane region" description="Helical" evidence="7">
    <location>
        <begin position="363"/>
        <end position="388"/>
    </location>
</feature>
<feature type="transmembrane region" description="Helical" evidence="7">
    <location>
        <begin position="182"/>
        <end position="205"/>
    </location>
</feature>
<feature type="transmembrane region" description="Helical" evidence="7">
    <location>
        <begin position="394"/>
        <end position="413"/>
    </location>
</feature>
<feature type="transmembrane region" description="Helical" evidence="7">
    <location>
        <begin position="252"/>
        <end position="270"/>
    </location>
</feature>
<dbReference type="InterPro" id="IPR038770">
    <property type="entry name" value="Na+/solute_symporter_sf"/>
</dbReference>
<name>A0A1I5P683_9ACTN</name>
<feature type="transmembrane region" description="Helical" evidence="7">
    <location>
        <begin position="149"/>
        <end position="170"/>
    </location>
</feature>
<evidence type="ECO:0000256" key="4">
    <source>
        <dbReference type="ARBA" id="ARBA00022989"/>
    </source>
</evidence>
<dbReference type="InterPro" id="IPR006153">
    <property type="entry name" value="Cation/H_exchanger_TM"/>
</dbReference>
<reference evidence="9 10" key="1">
    <citation type="submission" date="2016-10" db="EMBL/GenBank/DDBJ databases">
        <authorList>
            <person name="de Groot N.N."/>
        </authorList>
    </citation>
    <scope>NUCLEOTIDE SEQUENCE [LARGE SCALE GENOMIC DNA]</scope>
    <source>
        <strain evidence="9 10">DSM 43067</strain>
    </source>
</reference>
<evidence type="ECO:0000313" key="10">
    <source>
        <dbReference type="Proteomes" id="UP000183413"/>
    </source>
</evidence>
<keyword evidence="6 7" id="KW-0472">Membrane</keyword>
<feature type="transmembrane region" description="Helical" evidence="7">
    <location>
        <begin position="45"/>
        <end position="64"/>
    </location>
</feature>
<proteinExistence type="predicted"/>
<dbReference type="InParanoid" id="A0A1I5P683"/>
<keyword evidence="4 7" id="KW-1133">Transmembrane helix</keyword>
<dbReference type="GO" id="GO:1902600">
    <property type="term" value="P:proton transmembrane transport"/>
    <property type="evidence" value="ECO:0007669"/>
    <property type="project" value="InterPro"/>
</dbReference>
<dbReference type="PANTHER" id="PTHR32468">
    <property type="entry name" value="CATION/H + ANTIPORTER"/>
    <property type="match status" value="1"/>
</dbReference>
<evidence type="ECO:0000256" key="2">
    <source>
        <dbReference type="ARBA" id="ARBA00022448"/>
    </source>
</evidence>
<comment type="subcellular location">
    <subcellularLocation>
        <location evidence="1">Membrane</location>
        <topology evidence="1">Multi-pass membrane protein</topology>
    </subcellularLocation>
</comment>
<feature type="transmembrane region" description="Helical" evidence="7">
    <location>
        <begin position="276"/>
        <end position="292"/>
    </location>
</feature>
<dbReference type="PANTHER" id="PTHR32468:SF0">
    <property type="entry name" value="K(+)_H(+) ANTIPORTER 1"/>
    <property type="match status" value="1"/>
</dbReference>
<organism evidence="9 10">
    <name type="scientific">Actinomadura madurae</name>
    <dbReference type="NCBI Taxonomy" id="1993"/>
    <lineage>
        <taxon>Bacteria</taxon>
        <taxon>Bacillati</taxon>
        <taxon>Actinomycetota</taxon>
        <taxon>Actinomycetes</taxon>
        <taxon>Streptosporangiales</taxon>
        <taxon>Thermomonosporaceae</taxon>
        <taxon>Actinomadura</taxon>
    </lineage>
</organism>
<dbReference type="eggNOG" id="COG0475">
    <property type="taxonomic scope" value="Bacteria"/>
</dbReference>
<dbReference type="EMBL" id="FOVH01000013">
    <property type="protein sequence ID" value="SFP29614.1"/>
    <property type="molecule type" value="Genomic_DNA"/>
</dbReference>
<dbReference type="Proteomes" id="UP000183413">
    <property type="component" value="Unassembled WGS sequence"/>
</dbReference>
<feature type="transmembrane region" description="Helical" evidence="7">
    <location>
        <begin position="299"/>
        <end position="318"/>
    </location>
</feature>
<gene>
    <name evidence="9" type="ORF">SAMN04489713_11316</name>
</gene>
<dbReference type="InterPro" id="IPR050794">
    <property type="entry name" value="CPA2_transporter"/>
</dbReference>
<dbReference type="AlphaFoldDB" id="A0A1I5P683"/>